<protein>
    <submittedName>
        <fullName evidence="2">DUF2628 domain-containing protein</fullName>
    </submittedName>
</protein>
<sequence length="138" mass="16073">MIFENSAHDIQVVKRGWSWPGFHFGWLWALFKGLPLLALFGISVIVVAYISCLLYLFHYGMQLILIALALSYLIQSVCCGLVGNKMMYRQLAKKGFELITVIPAHRPDIALRVYRQRRNEQNYQRLRFSQRQARLNIA</sequence>
<evidence type="ECO:0000313" key="3">
    <source>
        <dbReference type="Proteomes" id="UP000257039"/>
    </source>
</evidence>
<evidence type="ECO:0000256" key="1">
    <source>
        <dbReference type="SAM" id="Phobius"/>
    </source>
</evidence>
<feature type="transmembrane region" description="Helical" evidence="1">
    <location>
        <begin position="36"/>
        <end position="57"/>
    </location>
</feature>
<dbReference type="EMBL" id="NDXW01000001">
    <property type="protein sequence ID" value="RDH45322.1"/>
    <property type="molecule type" value="Genomic_DNA"/>
</dbReference>
<dbReference type="AlphaFoldDB" id="A0A4P9VSW2"/>
<keyword evidence="1" id="KW-0472">Membrane</keyword>
<organism evidence="2 3">
    <name type="scientific">Zooshikella ganghwensis</name>
    <dbReference type="NCBI Taxonomy" id="202772"/>
    <lineage>
        <taxon>Bacteria</taxon>
        <taxon>Pseudomonadati</taxon>
        <taxon>Pseudomonadota</taxon>
        <taxon>Gammaproteobacteria</taxon>
        <taxon>Oceanospirillales</taxon>
        <taxon>Zooshikellaceae</taxon>
        <taxon>Zooshikella</taxon>
    </lineage>
</organism>
<dbReference type="Proteomes" id="UP000257039">
    <property type="component" value="Unassembled WGS sequence"/>
</dbReference>
<gene>
    <name evidence="2" type="ORF">B9G39_18745</name>
</gene>
<feature type="transmembrane region" description="Helical" evidence="1">
    <location>
        <begin position="63"/>
        <end position="83"/>
    </location>
</feature>
<name>A0A4P9VSW2_9GAMM</name>
<reference evidence="2 3" key="1">
    <citation type="submission" date="2017-04" db="EMBL/GenBank/DDBJ databases">
        <title>Draft genome sequence of Zooshikella ganghwensis VG4 isolated from Red Sea sediments.</title>
        <authorList>
            <person name="Rehman Z."/>
            <person name="Alam I."/>
            <person name="Kamau A."/>
            <person name="Bajic V."/>
            <person name="Leiknes T."/>
        </authorList>
    </citation>
    <scope>NUCLEOTIDE SEQUENCE [LARGE SCALE GENOMIC DNA]</scope>
    <source>
        <strain evidence="2 3">VG4</strain>
    </source>
</reference>
<accession>A0A4P9VSW2</accession>
<keyword evidence="3" id="KW-1185">Reference proteome</keyword>
<proteinExistence type="predicted"/>
<comment type="caution">
    <text evidence="2">The sequence shown here is derived from an EMBL/GenBank/DDBJ whole genome shotgun (WGS) entry which is preliminary data.</text>
</comment>
<evidence type="ECO:0000313" key="2">
    <source>
        <dbReference type="EMBL" id="RDH45322.1"/>
    </source>
</evidence>
<keyword evidence="1" id="KW-1133">Transmembrane helix</keyword>
<keyword evidence="1" id="KW-0812">Transmembrane</keyword>